<comment type="caution">
    <text evidence="1">The sequence shown here is derived from an EMBL/GenBank/DDBJ whole genome shotgun (WGS) entry which is preliminary data.</text>
</comment>
<dbReference type="AlphaFoldDB" id="A0A397VIT1"/>
<accession>A0A397VIT1</accession>
<evidence type="ECO:0000313" key="2">
    <source>
        <dbReference type="Proteomes" id="UP000266673"/>
    </source>
</evidence>
<reference evidence="1 2" key="1">
    <citation type="submission" date="2018-06" db="EMBL/GenBank/DDBJ databases">
        <title>Comparative genomics reveals the genomic features of Rhizophagus irregularis, R. cerebriforme, R. diaphanum and Gigaspora rosea, and their symbiotic lifestyle signature.</title>
        <authorList>
            <person name="Morin E."/>
            <person name="San Clemente H."/>
            <person name="Chen E.C.H."/>
            <person name="De La Providencia I."/>
            <person name="Hainaut M."/>
            <person name="Kuo A."/>
            <person name="Kohler A."/>
            <person name="Murat C."/>
            <person name="Tang N."/>
            <person name="Roy S."/>
            <person name="Loubradou J."/>
            <person name="Henrissat B."/>
            <person name="Grigoriev I.V."/>
            <person name="Corradi N."/>
            <person name="Roux C."/>
            <person name="Martin F.M."/>
        </authorList>
    </citation>
    <scope>NUCLEOTIDE SEQUENCE [LARGE SCALE GENOMIC DNA]</scope>
    <source>
        <strain evidence="1 2">DAOM 194757</strain>
    </source>
</reference>
<sequence length="52" mass="6065">MSKFYLIFIITLALIAIIVNPSLTMPFENLNERAGGNYKLIYKLKIEEYIIK</sequence>
<name>A0A397VIT1_9GLOM</name>
<protein>
    <submittedName>
        <fullName evidence="1">Uncharacterized protein</fullName>
    </submittedName>
</protein>
<gene>
    <name evidence="1" type="ORF">C2G38_2178073</name>
</gene>
<organism evidence="1 2">
    <name type="scientific">Gigaspora rosea</name>
    <dbReference type="NCBI Taxonomy" id="44941"/>
    <lineage>
        <taxon>Eukaryota</taxon>
        <taxon>Fungi</taxon>
        <taxon>Fungi incertae sedis</taxon>
        <taxon>Mucoromycota</taxon>
        <taxon>Glomeromycotina</taxon>
        <taxon>Glomeromycetes</taxon>
        <taxon>Diversisporales</taxon>
        <taxon>Gigasporaceae</taxon>
        <taxon>Gigaspora</taxon>
    </lineage>
</organism>
<dbReference type="Proteomes" id="UP000266673">
    <property type="component" value="Unassembled WGS sequence"/>
</dbReference>
<keyword evidence="2" id="KW-1185">Reference proteome</keyword>
<evidence type="ECO:0000313" key="1">
    <source>
        <dbReference type="EMBL" id="RIB20919.1"/>
    </source>
</evidence>
<dbReference type="EMBL" id="QKWP01000391">
    <property type="protein sequence ID" value="RIB20919.1"/>
    <property type="molecule type" value="Genomic_DNA"/>
</dbReference>
<proteinExistence type="predicted"/>